<dbReference type="SMR" id="A0A0H3AC87"/>
<dbReference type="InterPro" id="IPR036380">
    <property type="entry name" value="Isochorismatase-like_sf"/>
</dbReference>
<organism evidence="2 3">
    <name type="scientific">Nitratidesulfovibrio vulgaris (strain DP4)</name>
    <name type="common">Desulfovibrio vulgaris</name>
    <dbReference type="NCBI Taxonomy" id="391774"/>
    <lineage>
        <taxon>Bacteria</taxon>
        <taxon>Pseudomonadati</taxon>
        <taxon>Thermodesulfobacteriota</taxon>
        <taxon>Desulfovibrionia</taxon>
        <taxon>Desulfovibrionales</taxon>
        <taxon>Desulfovibrionaceae</taxon>
        <taxon>Nitratidesulfovibrio</taxon>
    </lineage>
</organism>
<dbReference type="Pfam" id="PF00857">
    <property type="entry name" value="Isochorismatase"/>
    <property type="match status" value="1"/>
</dbReference>
<dbReference type="Proteomes" id="UP000009173">
    <property type="component" value="Chromosome"/>
</dbReference>
<proteinExistence type="predicted"/>
<dbReference type="HOGENOM" id="CLU_068979_8_4_7"/>
<evidence type="ECO:0000313" key="3">
    <source>
        <dbReference type="Proteomes" id="UP000009173"/>
    </source>
</evidence>
<feature type="domain" description="Isochorismatase-like" evidence="1">
    <location>
        <begin position="8"/>
        <end position="181"/>
    </location>
</feature>
<dbReference type="CDD" id="cd00431">
    <property type="entry name" value="cysteine_hydrolases"/>
    <property type="match status" value="1"/>
</dbReference>
<dbReference type="PANTHER" id="PTHR47044">
    <property type="entry name" value="OS02G0276400 PROTEIN"/>
    <property type="match status" value="1"/>
</dbReference>
<dbReference type="EMBL" id="CP000527">
    <property type="protein sequence ID" value="ABM29939.1"/>
    <property type="molecule type" value="Genomic_DNA"/>
</dbReference>
<dbReference type="SUPFAM" id="SSF52499">
    <property type="entry name" value="Isochorismatase-like hydrolases"/>
    <property type="match status" value="1"/>
</dbReference>
<protein>
    <submittedName>
        <fullName evidence="2">Isochorismatase hydrolase</fullName>
    </submittedName>
</protein>
<name>A0A0H3AC87_NITV4</name>
<dbReference type="Gene3D" id="3.40.50.850">
    <property type="entry name" value="Isochorismatase-like"/>
    <property type="match status" value="1"/>
</dbReference>
<dbReference type="AlphaFoldDB" id="A0A0H3AC87"/>
<evidence type="ECO:0000313" key="2">
    <source>
        <dbReference type="EMBL" id="ABM29939.1"/>
    </source>
</evidence>
<dbReference type="InterPro" id="IPR000868">
    <property type="entry name" value="Isochorismatase-like_dom"/>
</dbReference>
<sequence length="204" mass="21420">MTRNRTVALAIIDMQNDFVLPGAPACVEGAMGTVPVIAGLLAKARAEGWMVLHVVRAHRADGSDAEKSREHLFLEGGGLCVAGTPGAEIVAGLEPASGETVLVKTRFSAFMGTECDMLLRRRGVDTLLVSGTQYPNCIRGTAVDAFALDYDVVVVTDACSARTPGVAESNINDMRAMGITCVPLTALDDVLARRPVPSGPPPRC</sequence>
<evidence type="ECO:0000259" key="1">
    <source>
        <dbReference type="Pfam" id="PF00857"/>
    </source>
</evidence>
<keyword evidence="2" id="KW-0378">Hydrolase</keyword>
<gene>
    <name evidence="2" type="ordered locus">Dvul_2928</name>
</gene>
<reference evidence="3" key="1">
    <citation type="journal article" date="2009" name="Environ. Microbiol.">
        <title>Contribution of mobile genetic elements to Desulfovibrio vulgaris genome plasticity.</title>
        <authorList>
            <person name="Walker C.B."/>
            <person name="Stolyar S."/>
            <person name="Chivian D."/>
            <person name="Pinel N."/>
            <person name="Gabster J.A."/>
            <person name="Dehal P.S."/>
            <person name="He Z."/>
            <person name="Yang Z.K."/>
            <person name="Yen H.C."/>
            <person name="Zhou J."/>
            <person name="Wall J.D."/>
            <person name="Hazen T.C."/>
            <person name="Arkin A.P."/>
            <person name="Stahl D.A."/>
        </authorList>
    </citation>
    <scope>NUCLEOTIDE SEQUENCE [LARGE SCALE GENOMIC DNA]</scope>
    <source>
        <strain evidence="3">DP4</strain>
    </source>
</reference>
<dbReference type="KEGG" id="dvl:Dvul_2928"/>
<dbReference type="GO" id="GO:0016787">
    <property type="term" value="F:hydrolase activity"/>
    <property type="evidence" value="ECO:0007669"/>
    <property type="project" value="UniProtKB-KW"/>
</dbReference>
<accession>A0A0H3AC87</accession>
<dbReference type="RefSeq" id="WP_010937344.1">
    <property type="nucleotide sequence ID" value="NC_008751.1"/>
</dbReference>